<protein>
    <submittedName>
        <fullName evidence="6">Transglycosylase SLT domain-containing protein</fullName>
    </submittedName>
</protein>
<reference evidence="6 7" key="1">
    <citation type="submission" date="2020-09" db="EMBL/GenBank/DDBJ databases">
        <title>Complete genomes of bradyrhizobia occurring on native shrubby legumes in Australia.</title>
        <authorList>
            <person name="Lafay B."/>
        </authorList>
    </citation>
    <scope>NUCLEOTIDE SEQUENCE [LARGE SCALE GENOMIC DNA]</scope>
    <source>
        <strain evidence="6 7">BDV5040</strain>
    </source>
</reference>
<evidence type="ECO:0000313" key="6">
    <source>
        <dbReference type="EMBL" id="QPF94542.1"/>
    </source>
</evidence>
<feature type="region of interest" description="Disordered" evidence="3">
    <location>
        <begin position="239"/>
        <end position="261"/>
    </location>
</feature>
<dbReference type="PANTHER" id="PTHR37423">
    <property type="entry name" value="SOLUBLE LYTIC MUREIN TRANSGLYCOSYLASE-RELATED"/>
    <property type="match status" value="1"/>
</dbReference>
<dbReference type="Pfam" id="PF01464">
    <property type="entry name" value="SLT"/>
    <property type="match status" value="1"/>
</dbReference>
<dbReference type="SUPFAM" id="SSF53955">
    <property type="entry name" value="Lysozyme-like"/>
    <property type="match status" value="1"/>
</dbReference>
<dbReference type="InterPro" id="IPR023346">
    <property type="entry name" value="Lysozyme-like_dom_sf"/>
</dbReference>
<feature type="domain" description="Transglycosylase SLT" evidence="5">
    <location>
        <begin position="112"/>
        <end position="209"/>
    </location>
</feature>
<dbReference type="Gene3D" id="1.10.530.10">
    <property type="match status" value="1"/>
</dbReference>
<proteinExistence type="inferred from homology"/>
<dbReference type="PANTHER" id="PTHR37423:SF2">
    <property type="entry name" value="MEMBRANE-BOUND LYTIC MUREIN TRANSGLYCOSYLASE C"/>
    <property type="match status" value="1"/>
</dbReference>
<evidence type="ECO:0000256" key="2">
    <source>
        <dbReference type="ARBA" id="ARBA00009387"/>
    </source>
</evidence>
<comment type="similarity">
    <text evidence="2">Belongs to the virb1 family.</text>
</comment>
<feature type="chain" id="PRO_5032780921" evidence="4">
    <location>
        <begin position="36"/>
        <end position="289"/>
    </location>
</feature>
<sequence>MSKPSPQAKTIWATSRSWPSAALCLLIVLGGEARAQDDDGKKTEISGDAAASTEADDEAPKPLLLEPFAPRPLTAADFPPANPLLAANYTYRTSAMFGRDWRAGRAEYRQLVERESLAFGLPPALADAVMAVESRYNPAVVGMDGEVGLMQVMLPTARMMGFAGTTSELAAPEVNVHYGVQYLAGAWRRANGDLCTATMKYRAGHGETRFSYLSVEYCARVRAHLVASGVPVTGAVPQPTFGRSPALARSPGGGSSRSRVLSGTGTINFAELNTRLRCATERKTPPDLR</sequence>
<feature type="signal peptide" evidence="4">
    <location>
        <begin position="1"/>
        <end position="35"/>
    </location>
</feature>
<keyword evidence="4" id="KW-0732">Signal</keyword>
<evidence type="ECO:0000256" key="1">
    <source>
        <dbReference type="ARBA" id="ARBA00007734"/>
    </source>
</evidence>
<feature type="region of interest" description="Disordered" evidence="3">
    <location>
        <begin position="34"/>
        <end position="63"/>
    </location>
</feature>
<organism evidence="6 7">
    <name type="scientific">Bradyrhizobium commune</name>
    <dbReference type="NCBI Taxonomy" id="83627"/>
    <lineage>
        <taxon>Bacteria</taxon>
        <taxon>Pseudomonadati</taxon>
        <taxon>Pseudomonadota</taxon>
        <taxon>Alphaproteobacteria</taxon>
        <taxon>Hyphomicrobiales</taxon>
        <taxon>Nitrobacteraceae</taxon>
        <taxon>Bradyrhizobium</taxon>
    </lineage>
</organism>
<dbReference type="EMBL" id="CP061379">
    <property type="protein sequence ID" value="QPF94542.1"/>
    <property type="molecule type" value="Genomic_DNA"/>
</dbReference>
<feature type="compositionally biased region" description="Low complexity" evidence="3">
    <location>
        <begin position="244"/>
        <end position="261"/>
    </location>
</feature>
<dbReference type="InterPro" id="IPR008258">
    <property type="entry name" value="Transglycosylase_SLT_dom_1"/>
</dbReference>
<name>A0A7S9DB74_9BRAD</name>
<comment type="similarity">
    <text evidence="1">Belongs to the transglycosylase Slt family.</text>
</comment>
<feature type="compositionally biased region" description="Basic and acidic residues" evidence="3">
    <location>
        <begin position="34"/>
        <end position="45"/>
    </location>
</feature>
<evidence type="ECO:0000256" key="3">
    <source>
        <dbReference type="SAM" id="MobiDB-lite"/>
    </source>
</evidence>
<dbReference type="AlphaFoldDB" id="A0A7S9DB74"/>
<dbReference type="Proteomes" id="UP000594621">
    <property type="component" value="Chromosome"/>
</dbReference>
<evidence type="ECO:0000259" key="5">
    <source>
        <dbReference type="Pfam" id="PF01464"/>
    </source>
</evidence>
<gene>
    <name evidence="6" type="ORF">IC761_15255</name>
</gene>
<keyword evidence="7" id="KW-1185">Reference proteome</keyword>
<dbReference type="KEGG" id="bcou:IC761_15255"/>
<accession>A0A7S9DB74</accession>
<evidence type="ECO:0000313" key="7">
    <source>
        <dbReference type="Proteomes" id="UP000594621"/>
    </source>
</evidence>
<evidence type="ECO:0000256" key="4">
    <source>
        <dbReference type="SAM" id="SignalP"/>
    </source>
</evidence>